<keyword evidence="4" id="KW-0119">Carbohydrate metabolism</keyword>
<gene>
    <name evidence="7" type="ORF">C1I95_06735</name>
</gene>
<dbReference type="SUPFAM" id="SSF53613">
    <property type="entry name" value="Ribokinase-like"/>
    <property type="match status" value="1"/>
</dbReference>
<keyword evidence="3" id="KW-0511">Multifunctional enzyme</keyword>
<dbReference type="InterPro" id="IPR029056">
    <property type="entry name" value="Ribokinase-like"/>
</dbReference>
<dbReference type="AlphaFoldDB" id="A0A2W2EGV8"/>
<dbReference type="NCBIfam" id="TIGR00125">
    <property type="entry name" value="cyt_tran_rel"/>
    <property type="match status" value="1"/>
</dbReference>
<dbReference type="InterPro" id="IPR050385">
    <property type="entry name" value="Archaeal_FAD_synthase"/>
</dbReference>
<evidence type="ECO:0000256" key="3">
    <source>
        <dbReference type="ARBA" id="ARBA00023268"/>
    </source>
</evidence>
<dbReference type="Gene3D" id="3.40.50.620">
    <property type="entry name" value="HUPs"/>
    <property type="match status" value="1"/>
</dbReference>
<dbReference type="PANTHER" id="PTHR43793:SF2">
    <property type="entry name" value="BIFUNCTIONAL PROTEIN HLDE"/>
    <property type="match status" value="1"/>
</dbReference>
<accession>A0A2W2EGV8</accession>
<dbReference type="SUPFAM" id="SSF52374">
    <property type="entry name" value="Nucleotidylyl transferase"/>
    <property type="match status" value="1"/>
</dbReference>
<evidence type="ECO:0000256" key="2">
    <source>
        <dbReference type="ARBA" id="ARBA00022695"/>
    </source>
</evidence>
<feature type="domain" description="Cytidyltransferase-like" evidence="6">
    <location>
        <begin position="268"/>
        <end position="392"/>
    </location>
</feature>
<name>A0A2W2EGV8_9ACTN</name>
<dbReference type="Pfam" id="PF00294">
    <property type="entry name" value="PfkB"/>
    <property type="match status" value="1"/>
</dbReference>
<protein>
    <submittedName>
        <fullName evidence="7">D-glycero-beta-D-manno-heptose 1-phosphate adenylyltransferase</fullName>
    </submittedName>
</protein>
<dbReference type="InterPro" id="IPR011611">
    <property type="entry name" value="PfkB_dom"/>
</dbReference>
<evidence type="ECO:0000256" key="4">
    <source>
        <dbReference type="ARBA" id="ARBA00023277"/>
    </source>
</evidence>
<dbReference type="PANTHER" id="PTHR43793">
    <property type="entry name" value="FAD SYNTHASE"/>
    <property type="match status" value="1"/>
</dbReference>
<feature type="domain" description="Carbohydrate kinase PfkB" evidence="5">
    <location>
        <begin position="104"/>
        <end position="226"/>
    </location>
</feature>
<keyword evidence="8" id="KW-1185">Reference proteome</keyword>
<sequence length="399" mass="41912">MLRAGLGAAGVPLTWLVDTDRPTVVKKRISVGGHTLLRLDEGLEPRPNPATAGTTLVAAAQAAIETADAVVISDYDHGTLGNPEQMFGGVGDMVLVVDARHPHQYAGLRPTAVTPNYAEAVTALGLTALDDGAQRLEQLRDKGPDLLGRTGAGCVVVTLASLGAMVFEPNRRPYHSRAPQRVPGESIGAGDAFAAAFVLALASGADPPVATELATQAATTAVAASAGTAVVDRASLMARWHQPSKLLTPDDLGQWVAATRRAGCRIVFTNGCFDLLHEGHVTFLSQARALGEVLLVAVNDDASVRALKGAQRPVVPLDGRLRMLSALSCVDGVFGFAATTATELIRRVRPDIYAKGGDYRDSRLPESAVLAELGIEVRVLDYLPERSTTSIIDRVRALG</sequence>
<dbReference type="Gene3D" id="3.40.1190.20">
    <property type="match status" value="1"/>
</dbReference>
<evidence type="ECO:0000259" key="6">
    <source>
        <dbReference type="Pfam" id="PF01467"/>
    </source>
</evidence>
<comment type="caution">
    <text evidence="7">The sequence shown here is derived from an EMBL/GenBank/DDBJ whole genome shotgun (WGS) entry which is preliminary data.</text>
</comment>
<dbReference type="Pfam" id="PF01467">
    <property type="entry name" value="CTP_transf_like"/>
    <property type="match status" value="1"/>
</dbReference>
<proteinExistence type="predicted"/>
<evidence type="ECO:0000313" key="7">
    <source>
        <dbReference type="EMBL" id="PZG21831.1"/>
    </source>
</evidence>
<dbReference type="Proteomes" id="UP000248924">
    <property type="component" value="Unassembled WGS sequence"/>
</dbReference>
<dbReference type="EMBL" id="POTY01000025">
    <property type="protein sequence ID" value="PZG21831.1"/>
    <property type="molecule type" value="Genomic_DNA"/>
</dbReference>
<keyword evidence="2 7" id="KW-0548">Nucleotidyltransferase</keyword>
<evidence type="ECO:0000256" key="1">
    <source>
        <dbReference type="ARBA" id="ARBA00022679"/>
    </source>
</evidence>
<organism evidence="7 8">
    <name type="scientific">Micromonospora craterilacus</name>
    <dbReference type="NCBI Taxonomy" id="1655439"/>
    <lineage>
        <taxon>Bacteria</taxon>
        <taxon>Bacillati</taxon>
        <taxon>Actinomycetota</taxon>
        <taxon>Actinomycetes</taxon>
        <taxon>Micromonosporales</taxon>
        <taxon>Micromonosporaceae</taxon>
        <taxon>Micromonospora</taxon>
    </lineage>
</organism>
<reference evidence="7 8" key="1">
    <citation type="submission" date="2018-01" db="EMBL/GenBank/DDBJ databases">
        <title>Draft genome sequence of Jishengella sp. NA12.</title>
        <authorList>
            <person name="Sahin N."/>
            <person name="Ay H."/>
            <person name="Saygin H."/>
        </authorList>
    </citation>
    <scope>NUCLEOTIDE SEQUENCE [LARGE SCALE GENOMIC DNA]</scope>
    <source>
        <strain evidence="7 8">NA12</strain>
    </source>
</reference>
<evidence type="ECO:0000259" key="5">
    <source>
        <dbReference type="Pfam" id="PF00294"/>
    </source>
</evidence>
<dbReference type="InterPro" id="IPR014729">
    <property type="entry name" value="Rossmann-like_a/b/a_fold"/>
</dbReference>
<dbReference type="GO" id="GO:0016779">
    <property type="term" value="F:nucleotidyltransferase activity"/>
    <property type="evidence" value="ECO:0007669"/>
    <property type="project" value="UniProtKB-KW"/>
</dbReference>
<keyword evidence="1 7" id="KW-0808">Transferase</keyword>
<dbReference type="InterPro" id="IPR004821">
    <property type="entry name" value="Cyt_trans-like"/>
</dbReference>
<evidence type="ECO:0000313" key="8">
    <source>
        <dbReference type="Proteomes" id="UP000248924"/>
    </source>
</evidence>